<feature type="region of interest" description="Disordered" evidence="1">
    <location>
        <begin position="67"/>
        <end position="87"/>
    </location>
</feature>
<reference evidence="2" key="2">
    <citation type="submission" date="2020-05" db="UniProtKB">
        <authorList>
            <consortium name="EnsemblMetazoa"/>
        </authorList>
    </citation>
    <scope>IDENTIFICATION</scope>
    <source>
        <strain evidence="2">FAR1</strain>
    </source>
</reference>
<accession>A0A182Q3Q3</accession>
<organism evidence="2 3">
    <name type="scientific">Anopheles farauti</name>
    <dbReference type="NCBI Taxonomy" id="69004"/>
    <lineage>
        <taxon>Eukaryota</taxon>
        <taxon>Metazoa</taxon>
        <taxon>Ecdysozoa</taxon>
        <taxon>Arthropoda</taxon>
        <taxon>Hexapoda</taxon>
        <taxon>Insecta</taxon>
        <taxon>Pterygota</taxon>
        <taxon>Neoptera</taxon>
        <taxon>Endopterygota</taxon>
        <taxon>Diptera</taxon>
        <taxon>Nematocera</taxon>
        <taxon>Culicoidea</taxon>
        <taxon>Culicidae</taxon>
        <taxon>Anophelinae</taxon>
        <taxon>Anopheles</taxon>
    </lineage>
</organism>
<evidence type="ECO:0000313" key="2">
    <source>
        <dbReference type="EnsemblMetazoa" id="AFAF002464-PA"/>
    </source>
</evidence>
<protein>
    <submittedName>
        <fullName evidence="2">Uncharacterized protein</fullName>
    </submittedName>
</protein>
<proteinExistence type="predicted"/>
<keyword evidence="3" id="KW-1185">Reference proteome</keyword>
<dbReference type="EnsemblMetazoa" id="AFAF002464-RA">
    <property type="protein sequence ID" value="AFAF002464-PA"/>
    <property type="gene ID" value="AFAF002464"/>
</dbReference>
<sequence length="243" mass="27654">MSRLCATASVHLHRANERSEDLAPSACLGVSEQMTTARPNHRHRAHRGFRISNRDFLELRHRVRLTSRTQSRVTPAESSHVTRPEPVTTTKDVPGGIYCNQKATTDATVSGRGICVECEKDDLKSHIYACVQRTPHWYTDALLLQHASCDCFLSIQSLPTLAEKRFQQHMYDVNERESSWKWFFTCEPKSRGIQSGFKSEERHEWLQVPPARNVILMGYHASRHIVGLLSVVRALGRLHSTQG</sequence>
<dbReference type="Proteomes" id="UP000075886">
    <property type="component" value="Unassembled WGS sequence"/>
</dbReference>
<reference evidence="3" key="1">
    <citation type="submission" date="2014-01" db="EMBL/GenBank/DDBJ databases">
        <title>The Genome Sequence of Anopheles farauti FAR1 (V2).</title>
        <authorList>
            <consortium name="The Broad Institute Genomics Platform"/>
            <person name="Neafsey D.E."/>
            <person name="Besansky N."/>
            <person name="Howell P."/>
            <person name="Walton C."/>
            <person name="Young S.K."/>
            <person name="Zeng Q."/>
            <person name="Gargeya S."/>
            <person name="Fitzgerald M."/>
            <person name="Haas B."/>
            <person name="Abouelleil A."/>
            <person name="Allen A.W."/>
            <person name="Alvarado L."/>
            <person name="Arachchi H.M."/>
            <person name="Berlin A.M."/>
            <person name="Chapman S.B."/>
            <person name="Gainer-Dewar J."/>
            <person name="Goldberg J."/>
            <person name="Griggs A."/>
            <person name="Gujja S."/>
            <person name="Hansen M."/>
            <person name="Howarth C."/>
            <person name="Imamovic A."/>
            <person name="Ireland A."/>
            <person name="Larimer J."/>
            <person name="McCowan C."/>
            <person name="Murphy C."/>
            <person name="Pearson M."/>
            <person name="Poon T.W."/>
            <person name="Priest M."/>
            <person name="Roberts A."/>
            <person name="Saif S."/>
            <person name="Shea T."/>
            <person name="Sisk P."/>
            <person name="Sykes S."/>
            <person name="Wortman J."/>
            <person name="Nusbaum C."/>
            <person name="Birren B."/>
        </authorList>
    </citation>
    <scope>NUCLEOTIDE SEQUENCE [LARGE SCALE GENOMIC DNA]</scope>
    <source>
        <strain evidence="3">FAR1</strain>
    </source>
</reference>
<name>A0A182Q3Q3_9DIPT</name>
<dbReference type="AlphaFoldDB" id="A0A182Q3Q3"/>
<evidence type="ECO:0000256" key="1">
    <source>
        <dbReference type="SAM" id="MobiDB-lite"/>
    </source>
</evidence>
<dbReference type="EMBL" id="AXCN02001964">
    <property type="status" value="NOT_ANNOTATED_CDS"/>
    <property type="molecule type" value="Genomic_DNA"/>
</dbReference>
<dbReference type="VEuPathDB" id="VectorBase:AFAF002464"/>
<evidence type="ECO:0000313" key="3">
    <source>
        <dbReference type="Proteomes" id="UP000075886"/>
    </source>
</evidence>